<keyword evidence="3" id="KW-1185">Reference proteome</keyword>
<sequence>MFILYRIPIISRIIRDFYIIMGGVSGRVNNPMGRRILTGFEGELPNFLSSGRVDDDAVDITDDMVLAFFDGDQEKKPSSSSSTSSSDGGDEDDEGTAENVEERNAFWENQHQLLHATITKSSPLETSIRNATKQALKESKLIPGTICKCGTLADGCRNCMLRHVSDRLCAAGFDAAICKSKWRSSKNIPSGEHIYVDVMDNNSSSKKKGEAIRVVIELNFRAEFEMARANNEYNRLNSRLPEVFVGKAERLRTLIKIMCGAAKKCMKENKMHMGPWRKQKYMEAKWFGTYERTSSIFSSLKQAFSSYQSADKPRTSLFSFDLVERSPTMHCSTAVEVL</sequence>
<dbReference type="InterPro" id="IPR006502">
    <property type="entry name" value="PDDEXK-like"/>
</dbReference>
<evidence type="ECO:0000256" key="1">
    <source>
        <dbReference type="SAM" id="MobiDB-lite"/>
    </source>
</evidence>
<evidence type="ECO:0000313" key="3">
    <source>
        <dbReference type="Proteomes" id="UP001202328"/>
    </source>
</evidence>
<dbReference type="PANTHER" id="PTHR31579">
    <property type="entry name" value="OS03G0796600 PROTEIN"/>
    <property type="match status" value="1"/>
</dbReference>
<dbReference type="AlphaFoldDB" id="A0AAD4XSK6"/>
<evidence type="ECO:0000313" key="2">
    <source>
        <dbReference type="EMBL" id="KAI3943797.1"/>
    </source>
</evidence>
<comment type="caution">
    <text evidence="2">The sequence shown here is derived from an EMBL/GenBank/DDBJ whole genome shotgun (WGS) entry which is preliminary data.</text>
</comment>
<feature type="compositionally biased region" description="Low complexity" evidence="1">
    <location>
        <begin position="78"/>
        <end position="87"/>
    </location>
</feature>
<dbReference type="EMBL" id="JAJJMB010004170">
    <property type="protein sequence ID" value="KAI3943797.1"/>
    <property type="molecule type" value="Genomic_DNA"/>
</dbReference>
<dbReference type="NCBIfam" id="TIGR01615">
    <property type="entry name" value="A_thal_3542"/>
    <property type="match status" value="1"/>
</dbReference>
<dbReference type="Pfam" id="PF04720">
    <property type="entry name" value="PDDEXK_6"/>
    <property type="match status" value="1"/>
</dbReference>
<reference evidence="2" key="1">
    <citation type="submission" date="2022-04" db="EMBL/GenBank/DDBJ databases">
        <title>A functionally conserved STORR gene fusion in Papaver species that diverged 16.8 million years ago.</title>
        <authorList>
            <person name="Catania T."/>
        </authorList>
    </citation>
    <scope>NUCLEOTIDE SEQUENCE</scope>
    <source>
        <strain evidence="2">S-188037</strain>
    </source>
</reference>
<name>A0AAD4XSK6_9MAGN</name>
<dbReference type="Proteomes" id="UP001202328">
    <property type="component" value="Unassembled WGS sequence"/>
</dbReference>
<proteinExistence type="predicted"/>
<feature type="region of interest" description="Disordered" evidence="1">
    <location>
        <begin position="72"/>
        <end position="98"/>
    </location>
</feature>
<accession>A0AAD4XSK6</accession>
<dbReference type="PANTHER" id="PTHR31579:SF58">
    <property type="entry name" value="PLANT-SPECIFIC DOMAIN TIGR01615 FAMILY PROTEIN"/>
    <property type="match status" value="1"/>
</dbReference>
<gene>
    <name evidence="2" type="ORF">MKW98_004302</name>
</gene>
<organism evidence="2 3">
    <name type="scientific">Papaver atlanticum</name>
    <dbReference type="NCBI Taxonomy" id="357466"/>
    <lineage>
        <taxon>Eukaryota</taxon>
        <taxon>Viridiplantae</taxon>
        <taxon>Streptophyta</taxon>
        <taxon>Embryophyta</taxon>
        <taxon>Tracheophyta</taxon>
        <taxon>Spermatophyta</taxon>
        <taxon>Magnoliopsida</taxon>
        <taxon>Ranunculales</taxon>
        <taxon>Papaveraceae</taxon>
        <taxon>Papaveroideae</taxon>
        <taxon>Papaver</taxon>
    </lineage>
</organism>
<protein>
    <submittedName>
        <fullName evidence="2">Uncharacterized protein</fullName>
    </submittedName>
</protein>